<dbReference type="InterPro" id="IPR001163">
    <property type="entry name" value="Sm_dom_euk/arc"/>
</dbReference>
<gene>
    <name evidence="6" type="primary">LSM1</name>
    <name evidence="8" type="ORF">MOBT1_000672</name>
</gene>
<keyword evidence="9" id="KW-1185">Reference proteome</keyword>
<dbReference type="AlphaFoldDB" id="A0AAF0DXW5"/>
<dbReference type="Gene3D" id="2.30.30.100">
    <property type="match status" value="1"/>
</dbReference>
<dbReference type="InterPro" id="IPR010920">
    <property type="entry name" value="LSM_dom_sf"/>
</dbReference>
<evidence type="ECO:0000256" key="3">
    <source>
        <dbReference type="ARBA" id="ARBA00022664"/>
    </source>
</evidence>
<sequence>MEAKEILATIAFTTSGALVDCVDKKVLVILRDGRKLIGILRAYDQFGTCLSYAANLFLHDTIERVFLGNRYGDIPKGLYIIRGENVVLLGEVDLEREDEVPASVASAIPSSAVPKLLEACSAESEAKEKWEKQRAAILRRECGFSGEGAEGDSY</sequence>
<comment type="subcellular location">
    <subcellularLocation>
        <location evidence="6">Cytoplasm</location>
    </subcellularLocation>
    <subcellularLocation>
        <location evidence="6">Cytoplasm</location>
        <location evidence="6">P-body</location>
    </subcellularLocation>
</comment>
<evidence type="ECO:0000256" key="5">
    <source>
        <dbReference type="ARBA" id="ARBA00023274"/>
    </source>
</evidence>
<dbReference type="PROSITE" id="PS52002">
    <property type="entry name" value="SM"/>
    <property type="match status" value="1"/>
</dbReference>
<dbReference type="SMART" id="SM00651">
    <property type="entry name" value="Sm"/>
    <property type="match status" value="1"/>
</dbReference>
<feature type="domain" description="Sm" evidence="7">
    <location>
        <begin position="13"/>
        <end position="95"/>
    </location>
</feature>
<accession>A0AAF0DXW5</accession>
<proteinExistence type="inferred from homology"/>
<reference evidence="8" key="1">
    <citation type="submission" date="2023-03" db="EMBL/GenBank/DDBJ databases">
        <title>Mating type loci evolution in Malassezia.</title>
        <authorList>
            <person name="Coelho M.A."/>
        </authorList>
    </citation>
    <scope>NUCLEOTIDE SEQUENCE</scope>
    <source>
        <strain evidence="8">CBS 7876</strain>
    </source>
</reference>
<keyword evidence="4 6" id="KW-0694">RNA-binding</keyword>
<dbReference type="PANTHER" id="PTHR15588:SF8">
    <property type="entry name" value="U6 SNRNA-ASSOCIATED SM-LIKE PROTEIN LSM1"/>
    <property type="match status" value="1"/>
</dbReference>
<dbReference type="InterPro" id="IPR047575">
    <property type="entry name" value="Sm"/>
</dbReference>
<organism evidence="8 9">
    <name type="scientific">Malassezia obtusa</name>
    <dbReference type="NCBI Taxonomy" id="76774"/>
    <lineage>
        <taxon>Eukaryota</taxon>
        <taxon>Fungi</taxon>
        <taxon>Dikarya</taxon>
        <taxon>Basidiomycota</taxon>
        <taxon>Ustilaginomycotina</taxon>
        <taxon>Malasseziomycetes</taxon>
        <taxon>Malasseziales</taxon>
        <taxon>Malasseziaceae</taxon>
        <taxon>Malassezia</taxon>
    </lineage>
</organism>
<keyword evidence="3 6" id="KW-0507">mRNA processing</keyword>
<comment type="function">
    <text evidence="6">Component of the cytoplasmic LSM1-LSM7 complex which is involved in mRNA degradation.</text>
</comment>
<evidence type="ECO:0000256" key="2">
    <source>
        <dbReference type="ARBA" id="ARBA00022490"/>
    </source>
</evidence>
<comment type="similarity">
    <text evidence="1 6">Belongs to the snRNP Sm proteins family.</text>
</comment>
<dbReference type="PANTHER" id="PTHR15588">
    <property type="entry name" value="LSM1"/>
    <property type="match status" value="1"/>
</dbReference>
<dbReference type="Proteomes" id="UP001214603">
    <property type="component" value="Chromosome 1"/>
</dbReference>
<comment type="subunit">
    <text evidence="6">Component of the heptameric LSM1-LSM7 complex that forms a seven-membered ring structure with a donut shape.</text>
</comment>
<dbReference type="GO" id="GO:0003729">
    <property type="term" value="F:mRNA binding"/>
    <property type="evidence" value="ECO:0007669"/>
    <property type="project" value="TreeGrafter"/>
</dbReference>
<dbReference type="GO" id="GO:0000290">
    <property type="term" value="P:deadenylation-dependent decapping of nuclear-transcribed mRNA"/>
    <property type="evidence" value="ECO:0007669"/>
    <property type="project" value="TreeGrafter"/>
</dbReference>
<dbReference type="GO" id="GO:1990904">
    <property type="term" value="C:ribonucleoprotein complex"/>
    <property type="evidence" value="ECO:0007669"/>
    <property type="project" value="UniProtKB-KW"/>
</dbReference>
<dbReference type="Pfam" id="PF01423">
    <property type="entry name" value="LSM"/>
    <property type="match status" value="1"/>
</dbReference>
<name>A0AAF0DXW5_9BASI</name>
<keyword evidence="2 6" id="KW-0963">Cytoplasm</keyword>
<protein>
    <recommendedName>
        <fullName evidence="6">U6 snRNA-associated Sm-like protein LSm1</fullName>
    </recommendedName>
</protein>
<dbReference type="EMBL" id="CP119934">
    <property type="protein sequence ID" value="WFD01989.1"/>
    <property type="molecule type" value="Genomic_DNA"/>
</dbReference>
<evidence type="ECO:0000256" key="4">
    <source>
        <dbReference type="ARBA" id="ARBA00022884"/>
    </source>
</evidence>
<evidence type="ECO:0000256" key="6">
    <source>
        <dbReference type="RuleBase" id="RU365047"/>
    </source>
</evidence>
<keyword evidence="5 6" id="KW-0687">Ribonucleoprotein</keyword>
<dbReference type="InterPro" id="IPR034104">
    <property type="entry name" value="Lsm1"/>
</dbReference>
<dbReference type="GO" id="GO:1990726">
    <property type="term" value="C:Lsm1-7-Pat1 complex"/>
    <property type="evidence" value="ECO:0007669"/>
    <property type="project" value="TreeGrafter"/>
</dbReference>
<dbReference type="GO" id="GO:0000932">
    <property type="term" value="C:P-body"/>
    <property type="evidence" value="ECO:0007669"/>
    <property type="project" value="UniProtKB-SubCell"/>
</dbReference>
<dbReference type="GO" id="GO:0006397">
    <property type="term" value="P:mRNA processing"/>
    <property type="evidence" value="ECO:0007669"/>
    <property type="project" value="UniProtKB-UniRule"/>
</dbReference>
<evidence type="ECO:0000313" key="8">
    <source>
        <dbReference type="EMBL" id="WFD01989.1"/>
    </source>
</evidence>
<dbReference type="CDD" id="cd01728">
    <property type="entry name" value="LSm1"/>
    <property type="match status" value="1"/>
</dbReference>
<evidence type="ECO:0000256" key="1">
    <source>
        <dbReference type="ARBA" id="ARBA00006850"/>
    </source>
</evidence>
<dbReference type="InterPro" id="IPR044642">
    <property type="entry name" value="PTHR15588"/>
</dbReference>
<evidence type="ECO:0000259" key="7">
    <source>
        <dbReference type="PROSITE" id="PS52002"/>
    </source>
</evidence>
<evidence type="ECO:0000313" key="9">
    <source>
        <dbReference type="Proteomes" id="UP001214603"/>
    </source>
</evidence>
<dbReference type="SUPFAM" id="SSF50182">
    <property type="entry name" value="Sm-like ribonucleoproteins"/>
    <property type="match status" value="1"/>
</dbReference>